<accession>A0ABX3H5W9</accession>
<evidence type="ECO:0000313" key="3">
    <source>
        <dbReference type="Proteomes" id="UP000187412"/>
    </source>
</evidence>
<dbReference type="EMBL" id="MPTB01000029">
    <property type="protein sequence ID" value="OMD44859.1"/>
    <property type="molecule type" value="Genomic_DNA"/>
</dbReference>
<dbReference type="InterPro" id="IPR029050">
    <property type="entry name" value="Immunoprotect_excell_Ig-like"/>
</dbReference>
<protein>
    <recommendedName>
        <fullName evidence="4">Copper amine oxidase-like N-terminal domain-containing protein</fullName>
    </recommendedName>
</protein>
<dbReference type="Proteomes" id="UP000187412">
    <property type="component" value="Unassembled WGS sequence"/>
</dbReference>
<comment type="caution">
    <text evidence="2">The sequence shown here is derived from an EMBL/GenBank/DDBJ whole genome shotgun (WGS) entry which is preliminary data.</text>
</comment>
<keyword evidence="1" id="KW-0732">Signal</keyword>
<evidence type="ECO:0000313" key="2">
    <source>
        <dbReference type="EMBL" id="OMD44859.1"/>
    </source>
</evidence>
<keyword evidence="3" id="KW-1185">Reference proteome</keyword>
<organism evidence="2 3">
    <name type="scientific">Paenibacillus borealis</name>
    <dbReference type="NCBI Taxonomy" id="160799"/>
    <lineage>
        <taxon>Bacteria</taxon>
        <taxon>Bacillati</taxon>
        <taxon>Bacillota</taxon>
        <taxon>Bacilli</taxon>
        <taxon>Bacillales</taxon>
        <taxon>Paenibacillaceae</taxon>
        <taxon>Paenibacillus</taxon>
    </lineage>
</organism>
<dbReference type="Gene3D" id="2.60.40.1240">
    <property type="match status" value="1"/>
</dbReference>
<evidence type="ECO:0000256" key="1">
    <source>
        <dbReference type="ARBA" id="ARBA00022729"/>
    </source>
</evidence>
<sequence>MKKFVIGFVSGAVLFSGVTVFAATGLLGQKVQSVVTIEKGGVKIADGAVINGSIYAPIQAFAKATGTEVTIKNKKVIIGSPSTSTSNSASVSSRANPTAIGTAVNFNNKNGGYSGTVSVTQVLRGAEAWEAAKEQYSDFASEPDAGYEYLFAKIKVSIQKVDKVGATADLNQFDYKLISTSGTEYGADIVLSPEPSISTNVYAGSSHEGWVGYKVKTSDASPLIAFSRNYDGTGGIWFKTK</sequence>
<name>A0ABX3H5W9_PAEBO</name>
<reference evidence="2 3" key="1">
    <citation type="submission" date="2016-10" db="EMBL/GenBank/DDBJ databases">
        <title>Paenibacillus species isolates.</title>
        <authorList>
            <person name="Beno S.M."/>
        </authorList>
    </citation>
    <scope>NUCLEOTIDE SEQUENCE [LARGE SCALE GENOMIC DNA]</scope>
    <source>
        <strain evidence="2 3">FSL H7-0744</strain>
    </source>
</reference>
<evidence type="ECO:0008006" key="4">
    <source>
        <dbReference type="Google" id="ProtNLM"/>
    </source>
</evidence>
<gene>
    <name evidence="2" type="ORF">BSK56_21185</name>
</gene>
<proteinExistence type="predicted"/>